<evidence type="ECO:0000313" key="3">
    <source>
        <dbReference type="Proteomes" id="UP000711178"/>
    </source>
</evidence>
<name>A0ABS7FG42_9NEIS</name>
<proteinExistence type="predicted"/>
<dbReference type="GeneID" id="89685773"/>
<keyword evidence="3" id="KW-1185">Reference proteome</keyword>
<feature type="compositionally biased region" description="Low complexity" evidence="1">
    <location>
        <begin position="68"/>
        <end position="77"/>
    </location>
</feature>
<dbReference type="Proteomes" id="UP000711178">
    <property type="component" value="Unassembled WGS sequence"/>
</dbReference>
<accession>A0ABS7FG42</accession>
<dbReference type="RefSeq" id="WP_043573609.1">
    <property type="nucleotide sequence ID" value="NZ_CP142381.1"/>
</dbReference>
<organism evidence="2 3">
    <name type="scientific">Chromobacterium subtsugae</name>
    <dbReference type="NCBI Taxonomy" id="251747"/>
    <lineage>
        <taxon>Bacteria</taxon>
        <taxon>Pseudomonadati</taxon>
        <taxon>Pseudomonadota</taxon>
        <taxon>Betaproteobacteria</taxon>
        <taxon>Neisseriales</taxon>
        <taxon>Chromobacteriaceae</taxon>
        <taxon>Chromobacterium</taxon>
    </lineage>
</organism>
<protein>
    <submittedName>
        <fullName evidence="2">Uncharacterized protein</fullName>
    </submittedName>
</protein>
<gene>
    <name evidence="2" type="ORF">KIF53_15370</name>
</gene>
<evidence type="ECO:0000256" key="1">
    <source>
        <dbReference type="SAM" id="MobiDB-lite"/>
    </source>
</evidence>
<evidence type="ECO:0000313" key="2">
    <source>
        <dbReference type="EMBL" id="MBW8289012.1"/>
    </source>
</evidence>
<feature type="region of interest" description="Disordered" evidence="1">
    <location>
        <begin position="55"/>
        <end position="96"/>
    </location>
</feature>
<reference evidence="2 3" key="1">
    <citation type="submission" date="2021-05" db="EMBL/GenBank/DDBJ databases">
        <title>Draft Whole Genome Sequencing Of Biosensor Chromobacterium violaceum Strain CV026 Reveals A Regulatory RNA In Chromobacterium violaceum Phenotype Regulatory Network.</title>
        <authorList>
            <person name="Hong K.W."/>
            <person name="Chan K.G."/>
            <person name="Chang C.-Y."/>
        </authorList>
    </citation>
    <scope>NUCLEOTIDE SEQUENCE [LARGE SCALE GENOMIC DNA]</scope>
    <source>
        <strain evidence="2 3">ATCC 31532</strain>
    </source>
</reference>
<comment type="caution">
    <text evidence="2">The sequence shown here is derived from an EMBL/GenBank/DDBJ whole genome shotgun (WGS) entry which is preliminary data.</text>
</comment>
<sequence>MADLYAKAGNPGDSVTFQGEQYIADDQALIAFPEDIAHEFLRAVQPFGFALTQERPAAADKPQKPPKKVAAPVADPVPTDPAPTSESGAAADKPQE</sequence>
<dbReference type="EMBL" id="JAHDTB010000014">
    <property type="protein sequence ID" value="MBW8289012.1"/>
    <property type="molecule type" value="Genomic_DNA"/>
</dbReference>